<keyword evidence="6 12" id="KW-0547">Nucleotide-binding</keyword>
<evidence type="ECO:0000256" key="4">
    <source>
        <dbReference type="ARBA" id="ARBA00022679"/>
    </source>
</evidence>
<evidence type="ECO:0000259" key="13">
    <source>
        <dbReference type="Pfam" id="PF00294"/>
    </source>
</evidence>
<comment type="subcellular location">
    <subcellularLocation>
        <location evidence="12">Cytoplasm</location>
    </subcellularLocation>
</comment>
<dbReference type="PRINTS" id="PR00990">
    <property type="entry name" value="RIBOKINASE"/>
</dbReference>
<feature type="binding site" evidence="12">
    <location>
        <begin position="210"/>
        <end position="215"/>
    </location>
    <ligand>
        <name>ATP</name>
        <dbReference type="ChEBI" id="CHEBI:30616"/>
    </ligand>
</feature>
<dbReference type="PROSITE" id="PS00584">
    <property type="entry name" value="PFKB_KINASES_2"/>
    <property type="match status" value="1"/>
</dbReference>
<dbReference type="InterPro" id="IPR002173">
    <property type="entry name" value="Carboh/pur_kinase_PfkB_CS"/>
</dbReference>
<dbReference type="Gene3D" id="3.40.1190.20">
    <property type="match status" value="1"/>
</dbReference>
<feature type="binding site" evidence="12">
    <location>
        <position position="237"/>
    </location>
    <ligand>
        <name>K(+)</name>
        <dbReference type="ChEBI" id="CHEBI:29103"/>
    </ligand>
</feature>
<feature type="active site" description="Proton acceptor" evidence="12">
    <location>
        <position position="243"/>
    </location>
</feature>
<dbReference type="InterPro" id="IPR011877">
    <property type="entry name" value="Ribokinase"/>
</dbReference>
<evidence type="ECO:0000313" key="15">
    <source>
        <dbReference type="Proteomes" id="UP001174208"/>
    </source>
</evidence>
<evidence type="ECO:0000256" key="1">
    <source>
        <dbReference type="ARBA" id="ARBA00005380"/>
    </source>
</evidence>
<comment type="caution">
    <text evidence="14">The sequence shown here is derived from an EMBL/GenBank/DDBJ whole genome shotgun (WGS) entry which is preliminary data.</text>
</comment>
<dbReference type="RefSeq" id="WP_301210257.1">
    <property type="nucleotide sequence ID" value="NZ_JAROCF010000001.1"/>
</dbReference>
<feature type="binding site" evidence="12">
    <location>
        <position position="142"/>
    </location>
    <ligand>
        <name>substrate</name>
    </ligand>
</feature>
<feature type="domain" description="Carbohydrate kinase PfkB" evidence="13">
    <location>
        <begin position="2"/>
        <end position="281"/>
    </location>
</feature>
<dbReference type="EMBL" id="JAROCF010000001">
    <property type="protein sequence ID" value="MDN4613843.1"/>
    <property type="molecule type" value="Genomic_DNA"/>
</dbReference>
<evidence type="ECO:0000256" key="2">
    <source>
        <dbReference type="ARBA" id="ARBA00012035"/>
    </source>
</evidence>
<feature type="binding site" evidence="12">
    <location>
        <begin position="10"/>
        <end position="12"/>
    </location>
    <ligand>
        <name>substrate</name>
    </ligand>
</feature>
<accession>A0ABT8KA18</accession>
<comment type="cofactor">
    <cofactor evidence="12">
        <name>Mg(2+)</name>
        <dbReference type="ChEBI" id="CHEBI:18420"/>
    </cofactor>
    <text evidence="12">Requires a divalent cation, most likely magnesium in vivo, as an electrophilic catalyst to aid phosphoryl group transfer. It is the chelate of the metal and the nucleotide that is the actual substrate.</text>
</comment>
<dbReference type="InterPro" id="IPR029056">
    <property type="entry name" value="Ribokinase-like"/>
</dbReference>
<feature type="binding site" evidence="12">
    <location>
        <position position="239"/>
    </location>
    <ligand>
        <name>K(+)</name>
        <dbReference type="ChEBI" id="CHEBI:29103"/>
    </ligand>
</feature>
<comment type="catalytic activity">
    <reaction evidence="12">
        <text>D-ribose + ATP = D-ribose 5-phosphate + ADP + H(+)</text>
        <dbReference type="Rhea" id="RHEA:13697"/>
        <dbReference type="ChEBI" id="CHEBI:15378"/>
        <dbReference type="ChEBI" id="CHEBI:30616"/>
        <dbReference type="ChEBI" id="CHEBI:47013"/>
        <dbReference type="ChEBI" id="CHEBI:78346"/>
        <dbReference type="ChEBI" id="CHEBI:456216"/>
        <dbReference type="EC" id="2.7.1.15"/>
    </reaction>
</comment>
<protein>
    <recommendedName>
        <fullName evidence="3 12">Ribokinase</fullName>
        <shortName evidence="12">RK</shortName>
        <ecNumber evidence="2 12">2.7.1.15</ecNumber>
    </recommendedName>
</protein>
<keyword evidence="7 12" id="KW-0418">Kinase</keyword>
<dbReference type="Pfam" id="PF00294">
    <property type="entry name" value="PfkB"/>
    <property type="match status" value="1"/>
</dbReference>
<keyword evidence="8 12" id="KW-0067">ATP-binding</keyword>
<evidence type="ECO:0000256" key="8">
    <source>
        <dbReference type="ARBA" id="ARBA00022840"/>
    </source>
</evidence>
<reference evidence="14" key="1">
    <citation type="submission" date="2023-06" db="EMBL/GenBank/DDBJ databases">
        <title>MT1 and MT2 Draft Genomes of Novel Species.</title>
        <authorList>
            <person name="Venkateswaran K."/>
        </authorList>
    </citation>
    <scope>NUCLEOTIDE SEQUENCE</scope>
    <source>
        <strain evidence="14">F6_8S_P_1B</strain>
    </source>
</reference>
<evidence type="ECO:0000256" key="10">
    <source>
        <dbReference type="ARBA" id="ARBA00022958"/>
    </source>
</evidence>
<feature type="binding site" evidence="12">
    <location>
        <position position="243"/>
    </location>
    <ligand>
        <name>substrate</name>
    </ligand>
</feature>
<comment type="function">
    <text evidence="12">Catalyzes the phosphorylation of ribose at O-5 in a reaction requiring ATP and magnesium. The resulting D-ribose-5-phosphate can then be used either for sythesis of nucleotides, histidine, and tryptophan, or as a component of the pentose phosphate pathway.</text>
</comment>
<feature type="binding site" evidence="12">
    <location>
        <position position="186"/>
    </location>
    <ligand>
        <name>ATP</name>
        <dbReference type="ChEBI" id="CHEBI:30616"/>
    </ligand>
</feature>
<comment type="similarity">
    <text evidence="12">Belongs to the carbohydrate kinase PfkB family. Ribokinase subfamily.</text>
</comment>
<evidence type="ECO:0000256" key="3">
    <source>
        <dbReference type="ARBA" id="ARBA00016943"/>
    </source>
</evidence>
<keyword evidence="4 12" id="KW-0808">Transferase</keyword>
<evidence type="ECO:0000256" key="12">
    <source>
        <dbReference type="HAMAP-Rule" id="MF_01987"/>
    </source>
</evidence>
<feature type="binding site" evidence="12">
    <location>
        <position position="276"/>
    </location>
    <ligand>
        <name>K(+)</name>
        <dbReference type="ChEBI" id="CHEBI:29103"/>
    </ligand>
</feature>
<feature type="binding site" evidence="12">
    <location>
        <begin position="242"/>
        <end position="243"/>
    </location>
    <ligand>
        <name>ATP</name>
        <dbReference type="ChEBI" id="CHEBI:30616"/>
    </ligand>
</feature>
<keyword evidence="10 12" id="KW-0630">Potassium</keyword>
<evidence type="ECO:0000256" key="5">
    <source>
        <dbReference type="ARBA" id="ARBA00022723"/>
    </source>
</evidence>
<dbReference type="GO" id="GO:0004747">
    <property type="term" value="F:ribokinase activity"/>
    <property type="evidence" value="ECO:0007669"/>
    <property type="project" value="UniProtKB-EC"/>
</dbReference>
<dbReference type="Proteomes" id="UP001174208">
    <property type="component" value="Unassembled WGS sequence"/>
</dbReference>
<keyword evidence="15" id="KW-1185">Reference proteome</keyword>
<proteinExistence type="inferred from homology"/>
<dbReference type="HAMAP" id="MF_01987">
    <property type="entry name" value="Ribokinase"/>
    <property type="match status" value="1"/>
</dbReference>
<evidence type="ECO:0000256" key="7">
    <source>
        <dbReference type="ARBA" id="ARBA00022777"/>
    </source>
</evidence>
<comment type="activity regulation">
    <text evidence="12">Activated by a monovalent cation that binds near, but not in, the active site. The most likely occupant of the site in vivo is potassium. Ion binding induces a conformational change that may alter substrate affinity.</text>
</comment>
<dbReference type="EC" id="2.7.1.15" evidence="2 12"/>
<evidence type="ECO:0000313" key="14">
    <source>
        <dbReference type="EMBL" id="MDN4613843.1"/>
    </source>
</evidence>
<feature type="binding site" evidence="12">
    <location>
        <position position="267"/>
    </location>
    <ligand>
        <name>ATP</name>
        <dbReference type="ChEBI" id="CHEBI:30616"/>
    </ligand>
</feature>
<evidence type="ECO:0000256" key="9">
    <source>
        <dbReference type="ARBA" id="ARBA00022842"/>
    </source>
</evidence>
<dbReference type="CDD" id="cd01174">
    <property type="entry name" value="ribokinase"/>
    <property type="match status" value="1"/>
</dbReference>
<comment type="caution">
    <text evidence="12">Lacks conserved residue(s) required for the propagation of feature annotation.</text>
</comment>
<gene>
    <name evidence="12" type="primary">rbsK</name>
    <name evidence="14" type="ORF">P5G50_05195</name>
</gene>
<feature type="binding site" evidence="12">
    <location>
        <begin position="38"/>
        <end position="42"/>
    </location>
    <ligand>
        <name>substrate</name>
    </ligand>
</feature>
<sequence length="300" mass="30064">MSVIVVGSLNTDVTIRAPRIPAPGETVLATGVVEEPGGKGANQAAAAATLGAQTFLVGAVGDDERGRAARAAVEDVGVRLDQLATVDAPTGAAYVTVDDRGENTIAVHPGANGLLHPDRVADALDRLAPVVSPGSVLVASLEVPVEAVAAAARIGRDHGWTVLLNPAPARPLDAELLALVDVLTPNETEARALGGPDALFGAGVGAIIATRGSDGCAMLRQDGSSERIAGLEARVVNTTGAGDVFTAALACALDDGMTLERAARFANAAGAIAVESASTRVPGLTRAEATARAEAARATR</sequence>
<feature type="binding site" evidence="12">
    <location>
        <position position="273"/>
    </location>
    <ligand>
        <name>K(+)</name>
        <dbReference type="ChEBI" id="CHEBI:29103"/>
    </ligand>
</feature>
<comment type="pathway">
    <text evidence="12">Carbohydrate metabolism; D-ribose degradation; D-ribose 5-phosphate from beta-D-ribopyranose: step 2/2.</text>
</comment>
<dbReference type="PANTHER" id="PTHR10584">
    <property type="entry name" value="SUGAR KINASE"/>
    <property type="match status" value="1"/>
</dbReference>
<dbReference type="InterPro" id="IPR002139">
    <property type="entry name" value="Ribo/fructo_kinase"/>
</dbReference>
<evidence type="ECO:0000256" key="11">
    <source>
        <dbReference type="ARBA" id="ARBA00023277"/>
    </source>
</evidence>
<keyword evidence="12" id="KW-0963">Cytoplasm</keyword>
<evidence type="ECO:0000256" key="6">
    <source>
        <dbReference type="ARBA" id="ARBA00022741"/>
    </source>
</evidence>
<dbReference type="InterPro" id="IPR011611">
    <property type="entry name" value="PfkB_dom"/>
</dbReference>
<keyword evidence="9 12" id="KW-0460">Magnesium</keyword>
<dbReference type="PANTHER" id="PTHR10584:SF166">
    <property type="entry name" value="RIBOKINASE"/>
    <property type="match status" value="1"/>
</dbReference>
<comment type="subunit">
    <text evidence="12">Homodimer.</text>
</comment>
<organism evidence="14 15">
    <name type="scientific">Leifsonia williamsii</name>
    <dbReference type="NCBI Taxonomy" id="3035919"/>
    <lineage>
        <taxon>Bacteria</taxon>
        <taxon>Bacillati</taxon>
        <taxon>Actinomycetota</taxon>
        <taxon>Actinomycetes</taxon>
        <taxon>Micrococcales</taxon>
        <taxon>Microbacteriaceae</taxon>
        <taxon>Leifsonia</taxon>
    </lineage>
</organism>
<keyword evidence="5 12" id="KW-0479">Metal-binding</keyword>
<comment type="similarity">
    <text evidence="1">Belongs to the carbohydrate kinase pfkB family.</text>
</comment>
<name>A0ABT8KA18_9MICO</name>
<dbReference type="SUPFAM" id="SSF53613">
    <property type="entry name" value="Ribokinase-like"/>
    <property type="match status" value="1"/>
</dbReference>
<keyword evidence="11 12" id="KW-0119">Carbohydrate metabolism</keyword>